<name>A0A1I2LBT3_9CLOT</name>
<dbReference type="AlphaFoldDB" id="A0A1I2LBT3"/>
<reference evidence="1 2" key="1">
    <citation type="submission" date="2016-10" db="EMBL/GenBank/DDBJ databases">
        <authorList>
            <person name="de Groot N.N."/>
        </authorList>
    </citation>
    <scope>NUCLEOTIDE SEQUENCE [LARGE SCALE GENOMIC DNA]</scope>
    <source>
        <strain evidence="1 2">NLAE-zl-G419</strain>
    </source>
</reference>
<dbReference type="eggNOG" id="ENOG5033VW5">
    <property type="taxonomic scope" value="Bacteria"/>
</dbReference>
<dbReference type="EMBL" id="FOOE01000009">
    <property type="protein sequence ID" value="SFF75988.1"/>
    <property type="molecule type" value="Genomic_DNA"/>
</dbReference>
<gene>
    <name evidence="1" type="ORF">SAMN04487885_10990</name>
</gene>
<sequence length="453" mass="52840">MKYIGPFLRINSMTPENISNQLLYFSRESLKHIALNSRCGITTSLKDLKIKSTPNTDINIFKENSPLLCVYKKAHDKIIKGKYGPYWDDSSFKKELTVSGNVYMTLSLLKLADYYYQFEKLDKNLYSLGVLYSHMAKAQLDFYLKYLRNDDGMFVNKKYTGSNGSNLAFEIKDDKYKVSDQCMLMAAYYKYSIDPNAHDAEQFKSFSKDILNMFTTYKDELYELPSEEMYKFIMGLNIYYEASRDTNAELLLIDLMDWAIDDFYTQENSHSNDISEYSLLLINIDMFNKNMNSEFFLKEKELLLEKLSLSYDDNIGIFIKKQDKKEISYYGEDFVSYIAAIYSFKDDLKISNKIVNVYRKGLISSGIIGSWPDPPALNNLERYRDFTQKSEDLISEDNFKQNSIPTPEASSIAPIFYKSVKFKTKKYQFTDIKNSFNADNSIYPIFLCLFCLN</sequence>
<evidence type="ECO:0000313" key="2">
    <source>
        <dbReference type="Proteomes" id="UP000182135"/>
    </source>
</evidence>
<dbReference type="Proteomes" id="UP000182135">
    <property type="component" value="Unassembled WGS sequence"/>
</dbReference>
<accession>A0A1I2LBT3</accession>
<dbReference type="OrthoDB" id="1949729at2"/>
<protein>
    <submittedName>
        <fullName evidence="1">Uncharacterized protein</fullName>
    </submittedName>
</protein>
<organism evidence="1 2">
    <name type="scientific">Clostridium cadaveris</name>
    <dbReference type="NCBI Taxonomy" id="1529"/>
    <lineage>
        <taxon>Bacteria</taxon>
        <taxon>Bacillati</taxon>
        <taxon>Bacillota</taxon>
        <taxon>Clostridia</taxon>
        <taxon>Eubacteriales</taxon>
        <taxon>Clostridiaceae</taxon>
        <taxon>Clostridium</taxon>
    </lineage>
</organism>
<proteinExistence type="predicted"/>
<dbReference type="RefSeq" id="WP_027637565.1">
    <property type="nucleotide sequence ID" value="NZ_BAAACD010000005.1"/>
</dbReference>
<keyword evidence="2" id="KW-1185">Reference proteome</keyword>
<evidence type="ECO:0000313" key="1">
    <source>
        <dbReference type="EMBL" id="SFF75988.1"/>
    </source>
</evidence>
<dbReference type="STRING" id="1529.SAMN04487885_10990"/>